<evidence type="ECO:0000313" key="9">
    <source>
        <dbReference type="Proteomes" id="UP000791440"/>
    </source>
</evidence>
<organism evidence="8 9">
    <name type="scientific">Manduca sexta</name>
    <name type="common">Tobacco hawkmoth</name>
    <name type="synonym">Tobacco hornworm</name>
    <dbReference type="NCBI Taxonomy" id="7130"/>
    <lineage>
        <taxon>Eukaryota</taxon>
        <taxon>Metazoa</taxon>
        <taxon>Ecdysozoa</taxon>
        <taxon>Arthropoda</taxon>
        <taxon>Hexapoda</taxon>
        <taxon>Insecta</taxon>
        <taxon>Pterygota</taxon>
        <taxon>Neoptera</taxon>
        <taxon>Endopterygota</taxon>
        <taxon>Lepidoptera</taxon>
        <taxon>Glossata</taxon>
        <taxon>Ditrysia</taxon>
        <taxon>Bombycoidea</taxon>
        <taxon>Sphingidae</taxon>
        <taxon>Sphinginae</taxon>
        <taxon>Sphingini</taxon>
        <taxon>Manduca</taxon>
    </lineage>
</organism>
<dbReference type="Pfam" id="PF06110">
    <property type="entry name" value="TXD17-like_Trx"/>
    <property type="match status" value="1"/>
</dbReference>
<comment type="subcellular location">
    <subcellularLocation>
        <location evidence="1">Cytoplasm</location>
    </subcellularLocation>
</comment>
<evidence type="ECO:0000256" key="6">
    <source>
        <dbReference type="ARBA" id="ARBA00023284"/>
    </source>
</evidence>
<comment type="similarity">
    <text evidence="2">Belongs to the thioredoxin family.</text>
</comment>
<reference evidence="8" key="1">
    <citation type="journal article" date="2016" name="Insect Biochem. Mol. Biol.">
        <title>Multifaceted biological insights from a draft genome sequence of the tobacco hornworm moth, Manduca sexta.</title>
        <authorList>
            <person name="Kanost M.R."/>
            <person name="Arrese E.L."/>
            <person name="Cao X."/>
            <person name="Chen Y.R."/>
            <person name="Chellapilla S."/>
            <person name="Goldsmith M.R."/>
            <person name="Grosse-Wilde E."/>
            <person name="Heckel D.G."/>
            <person name="Herndon N."/>
            <person name="Jiang H."/>
            <person name="Papanicolaou A."/>
            <person name="Qu J."/>
            <person name="Soulages J.L."/>
            <person name="Vogel H."/>
            <person name="Walters J."/>
            <person name="Waterhouse R.M."/>
            <person name="Ahn S.J."/>
            <person name="Almeida F.C."/>
            <person name="An C."/>
            <person name="Aqrawi P."/>
            <person name="Bretschneider A."/>
            <person name="Bryant W.B."/>
            <person name="Bucks S."/>
            <person name="Chao H."/>
            <person name="Chevignon G."/>
            <person name="Christen J.M."/>
            <person name="Clarke D.F."/>
            <person name="Dittmer N.T."/>
            <person name="Ferguson L.C.F."/>
            <person name="Garavelou S."/>
            <person name="Gordon K.H.J."/>
            <person name="Gunaratna R.T."/>
            <person name="Han Y."/>
            <person name="Hauser F."/>
            <person name="He Y."/>
            <person name="Heidel-Fischer H."/>
            <person name="Hirsh A."/>
            <person name="Hu Y."/>
            <person name="Jiang H."/>
            <person name="Kalra D."/>
            <person name="Klinner C."/>
            <person name="Konig C."/>
            <person name="Kovar C."/>
            <person name="Kroll A.R."/>
            <person name="Kuwar S.S."/>
            <person name="Lee S.L."/>
            <person name="Lehman R."/>
            <person name="Li K."/>
            <person name="Li Z."/>
            <person name="Liang H."/>
            <person name="Lovelace S."/>
            <person name="Lu Z."/>
            <person name="Mansfield J.H."/>
            <person name="McCulloch K.J."/>
            <person name="Mathew T."/>
            <person name="Morton B."/>
            <person name="Muzny D.M."/>
            <person name="Neunemann D."/>
            <person name="Ongeri F."/>
            <person name="Pauchet Y."/>
            <person name="Pu L.L."/>
            <person name="Pyrousis I."/>
            <person name="Rao X.J."/>
            <person name="Redding A."/>
            <person name="Roesel C."/>
            <person name="Sanchez-Gracia A."/>
            <person name="Schaack S."/>
            <person name="Shukla A."/>
            <person name="Tetreau G."/>
            <person name="Wang Y."/>
            <person name="Xiong G.H."/>
            <person name="Traut W."/>
            <person name="Walsh T.K."/>
            <person name="Worley K.C."/>
            <person name="Wu D."/>
            <person name="Wu W."/>
            <person name="Wu Y.Q."/>
            <person name="Zhang X."/>
            <person name="Zou Z."/>
            <person name="Zucker H."/>
            <person name="Briscoe A.D."/>
            <person name="Burmester T."/>
            <person name="Clem R.J."/>
            <person name="Feyereisen R."/>
            <person name="Grimmelikhuijzen C.J.P."/>
            <person name="Hamodrakas S.J."/>
            <person name="Hansson B.S."/>
            <person name="Huguet E."/>
            <person name="Jermiin L.S."/>
            <person name="Lan Q."/>
            <person name="Lehman H.K."/>
            <person name="Lorenzen M."/>
            <person name="Merzendorfer H."/>
            <person name="Michalopoulos I."/>
            <person name="Morton D.B."/>
            <person name="Muthukrishnan S."/>
            <person name="Oakeshott J.G."/>
            <person name="Palmer W."/>
            <person name="Park Y."/>
            <person name="Passarelli A.L."/>
            <person name="Rozas J."/>
            <person name="Schwartz L.M."/>
            <person name="Smith W."/>
            <person name="Southgate A."/>
            <person name="Vilcinskas A."/>
            <person name="Vogt R."/>
            <person name="Wang P."/>
            <person name="Werren J."/>
            <person name="Yu X.Q."/>
            <person name="Zhou J.J."/>
            <person name="Brown S.J."/>
            <person name="Scherer S.E."/>
            <person name="Richards S."/>
            <person name="Blissard G.W."/>
        </authorList>
    </citation>
    <scope>NUCLEOTIDE SEQUENCE</scope>
</reference>
<evidence type="ECO:0000256" key="2">
    <source>
        <dbReference type="ARBA" id="ARBA00008987"/>
    </source>
</evidence>
<evidence type="ECO:0000256" key="3">
    <source>
        <dbReference type="ARBA" id="ARBA00016949"/>
    </source>
</evidence>
<dbReference type="PANTHER" id="PTHR12452:SF0">
    <property type="entry name" value="THIOREDOXIN DOMAIN-CONTAINING PROTEIN 17"/>
    <property type="match status" value="1"/>
</dbReference>
<evidence type="ECO:0000256" key="1">
    <source>
        <dbReference type="ARBA" id="ARBA00004496"/>
    </source>
</evidence>
<accession>A0A922CKE8</accession>
<name>A0A922CKE8_MANSE</name>
<keyword evidence="5" id="KW-1015">Disulfide bond</keyword>
<dbReference type="InterPro" id="IPR045108">
    <property type="entry name" value="TXNDC17-like"/>
</dbReference>
<sequence>MNAIKIDNMVKKEIHTVNNYDEFNEYISKLSEKKAKVYFMFTGKKKENGRSWCIYCQMAEPIVKAFIGELQKEIIFVYVDVGDRDYWKDKACPFRTDARCKLMVIPTIIKWKGVQRLEGSQCTKRELLQMLFEDDD</sequence>
<keyword evidence="9" id="KW-1185">Reference proteome</keyword>
<dbReference type="EMBL" id="JH668374">
    <property type="protein sequence ID" value="KAG6449437.1"/>
    <property type="molecule type" value="Genomic_DNA"/>
</dbReference>
<comment type="caution">
    <text evidence="8">The sequence shown here is derived from an EMBL/GenBank/DDBJ whole genome shotgun (WGS) entry which is preliminary data.</text>
</comment>
<evidence type="ECO:0000259" key="7">
    <source>
        <dbReference type="Pfam" id="PF06110"/>
    </source>
</evidence>
<gene>
    <name evidence="8" type="ORF">O3G_MSEX006080</name>
</gene>
<dbReference type="FunFam" id="3.40.30.10:FF:000124">
    <property type="entry name" value="Thioredoxin domain-containing 17"/>
    <property type="match status" value="1"/>
</dbReference>
<dbReference type="InterPro" id="IPR010357">
    <property type="entry name" value="TXNDC17_dom"/>
</dbReference>
<reference evidence="8" key="2">
    <citation type="submission" date="2020-12" db="EMBL/GenBank/DDBJ databases">
        <authorList>
            <person name="Kanost M."/>
        </authorList>
    </citation>
    <scope>NUCLEOTIDE SEQUENCE</scope>
</reference>
<evidence type="ECO:0000256" key="4">
    <source>
        <dbReference type="ARBA" id="ARBA00022490"/>
    </source>
</evidence>
<evidence type="ECO:0000256" key="5">
    <source>
        <dbReference type="ARBA" id="ARBA00023157"/>
    </source>
</evidence>
<evidence type="ECO:0000313" key="8">
    <source>
        <dbReference type="EMBL" id="KAG6449437.1"/>
    </source>
</evidence>
<proteinExistence type="inferred from homology"/>
<dbReference type="AlphaFoldDB" id="A0A922CKE8"/>
<keyword evidence="4" id="KW-0963">Cytoplasm</keyword>
<protein>
    <recommendedName>
        <fullName evidence="3">Thioredoxin domain-containing protein 17</fullName>
    </recommendedName>
</protein>
<dbReference type="PANTHER" id="PTHR12452">
    <property type="entry name" value="42-9-9 PROTEIN-RELATED"/>
    <property type="match status" value="1"/>
</dbReference>
<keyword evidence="6" id="KW-0676">Redox-active center</keyword>
<dbReference type="GO" id="GO:0005829">
    <property type="term" value="C:cytosol"/>
    <property type="evidence" value="ECO:0007669"/>
    <property type="project" value="TreeGrafter"/>
</dbReference>
<dbReference type="Proteomes" id="UP000791440">
    <property type="component" value="Unassembled WGS sequence"/>
</dbReference>
<feature type="domain" description="Thioredoxin" evidence="7">
    <location>
        <begin position="17"/>
        <end position="134"/>
    </location>
</feature>
<dbReference type="GO" id="GO:0047134">
    <property type="term" value="F:protein-disulfide reductase [NAD(P)H] activity"/>
    <property type="evidence" value="ECO:0007669"/>
    <property type="project" value="InterPro"/>
</dbReference>